<proteinExistence type="predicted"/>
<protein>
    <submittedName>
        <fullName evidence="1">Deoxyribonuclease TATDN</fullName>
    </submittedName>
</protein>
<name>A0AAW2YWH2_9EUKA</name>
<evidence type="ECO:0000313" key="2">
    <source>
        <dbReference type="Proteomes" id="UP001431209"/>
    </source>
</evidence>
<dbReference type="SUPFAM" id="SSF54427">
    <property type="entry name" value="NTF2-like"/>
    <property type="match status" value="2"/>
</dbReference>
<dbReference type="InterPro" id="IPR032710">
    <property type="entry name" value="NTF2-like_dom_sf"/>
</dbReference>
<accession>A0AAW2YWH2</accession>
<sequence>MNTTYNPETEECSTSPFVHLPDDAPASCRKLANMYNMFISKNIQGVLDNLDDQVNWLDQTGSPNAGGHIAGRYKGKEDVVDKHGNIITRGVRTFFSRLTGGYQYDLYCPYEFSQSDDGLTVTVSCHDSGTYAKDGRRFYTESNHYWILNNKGLVVDFRAINGETINGPNDYVHRPINKITQKTPDKGLSNVKKFYQLFSDRKYDDILEANIFRKDVHFLNMGRVIVVDVQGNYQGVSGLKKIFDQYNNCFVFNDITLDRLVYSNDRNIITAVGRDNGWFVREKYDFTTEWNHVFYLDEDSQIYKCRIISAESVPSVQYNDLPVEAAQGRDVVSWDCESRSDRRSSC</sequence>
<gene>
    <name evidence="1" type="ORF">AKO1_012693</name>
</gene>
<dbReference type="AlphaFoldDB" id="A0AAW2YWH2"/>
<comment type="caution">
    <text evidence="1">The sequence shown here is derived from an EMBL/GenBank/DDBJ whole genome shotgun (WGS) entry which is preliminary data.</text>
</comment>
<evidence type="ECO:0000313" key="1">
    <source>
        <dbReference type="EMBL" id="KAL0481399.1"/>
    </source>
</evidence>
<reference evidence="1 2" key="1">
    <citation type="submission" date="2024-03" db="EMBL/GenBank/DDBJ databases">
        <title>The Acrasis kona genome and developmental transcriptomes reveal deep origins of eukaryotic multicellular pathways.</title>
        <authorList>
            <person name="Sheikh S."/>
            <person name="Fu C.-J."/>
            <person name="Brown M.W."/>
            <person name="Baldauf S.L."/>
        </authorList>
    </citation>
    <scope>NUCLEOTIDE SEQUENCE [LARGE SCALE GENOMIC DNA]</scope>
    <source>
        <strain evidence="1 2">ATCC MYA-3509</strain>
    </source>
</reference>
<dbReference type="Gene3D" id="3.10.450.50">
    <property type="match status" value="2"/>
</dbReference>
<dbReference type="EMBL" id="JAOPGA020000762">
    <property type="protein sequence ID" value="KAL0481399.1"/>
    <property type="molecule type" value="Genomic_DNA"/>
</dbReference>
<organism evidence="1 2">
    <name type="scientific">Acrasis kona</name>
    <dbReference type="NCBI Taxonomy" id="1008807"/>
    <lineage>
        <taxon>Eukaryota</taxon>
        <taxon>Discoba</taxon>
        <taxon>Heterolobosea</taxon>
        <taxon>Tetramitia</taxon>
        <taxon>Eutetramitia</taxon>
        <taxon>Acrasidae</taxon>
        <taxon>Acrasis</taxon>
    </lineage>
</organism>
<dbReference type="Proteomes" id="UP001431209">
    <property type="component" value="Unassembled WGS sequence"/>
</dbReference>
<keyword evidence="2" id="KW-1185">Reference proteome</keyword>